<evidence type="ECO:0000313" key="1">
    <source>
        <dbReference type="EMBL" id="KXU11023.1"/>
    </source>
</evidence>
<gene>
    <name evidence="1" type="ORF">SMIDD22_01699</name>
</gene>
<evidence type="ECO:0000313" key="2">
    <source>
        <dbReference type="Proteomes" id="UP000070779"/>
    </source>
</evidence>
<comment type="caution">
    <text evidence="1">The sequence shown here is derived from an EMBL/GenBank/DDBJ whole genome shotgun (WGS) entry which is preliminary data.</text>
</comment>
<dbReference type="Proteomes" id="UP000070779">
    <property type="component" value="Unassembled WGS sequence"/>
</dbReference>
<proteinExistence type="predicted"/>
<dbReference type="AlphaFoldDB" id="A0A139R8D0"/>
<reference evidence="1 2" key="1">
    <citation type="submission" date="2016-01" db="EMBL/GenBank/DDBJ databases">
        <title>Highly variable Streptococcus oralis are common among viridans streptococci isolated from primates.</title>
        <authorList>
            <person name="Denapaite D."/>
            <person name="Rieger M."/>
            <person name="Koendgen S."/>
            <person name="Brueckner R."/>
            <person name="Ochigava I."/>
            <person name="Kappeler P."/>
            <person name="Maetz-Rensing K."/>
            <person name="Leendertz F."/>
            <person name="Hakenbeck R."/>
        </authorList>
    </citation>
    <scope>NUCLEOTIDE SEQUENCE [LARGE SCALE GENOMIC DNA]</scope>
    <source>
        <strain evidence="1 2">DD22</strain>
    </source>
</reference>
<name>A0A139R8D0_STRMT</name>
<protein>
    <submittedName>
        <fullName evidence="1">Putative phage associated protein</fullName>
    </submittedName>
</protein>
<dbReference type="EMBL" id="LQZD01000425">
    <property type="protein sequence ID" value="KXU11023.1"/>
    <property type="molecule type" value="Genomic_DNA"/>
</dbReference>
<organism evidence="1 2">
    <name type="scientific">Streptococcus mitis</name>
    <dbReference type="NCBI Taxonomy" id="28037"/>
    <lineage>
        <taxon>Bacteria</taxon>
        <taxon>Bacillati</taxon>
        <taxon>Bacillota</taxon>
        <taxon>Bacilli</taxon>
        <taxon>Lactobacillales</taxon>
        <taxon>Streptococcaceae</taxon>
        <taxon>Streptococcus</taxon>
        <taxon>Streptococcus mitis group</taxon>
    </lineage>
</organism>
<accession>A0A139R8D0</accession>
<dbReference type="PATRIC" id="fig|28037.238.peg.2017"/>
<sequence>MKINYIDFFSRVIPEWMARSNQKSQEVGFGSDAYWLWAVSSIGEICKRYNDDELVTEQFGLLFNWLEKQAGGTGK</sequence>